<evidence type="ECO:0000313" key="1">
    <source>
        <dbReference type="EMBL" id="GBP15331.1"/>
    </source>
</evidence>
<proteinExistence type="predicted"/>
<accession>A0A4C1TNP7</accession>
<evidence type="ECO:0000313" key="2">
    <source>
        <dbReference type="Proteomes" id="UP000299102"/>
    </source>
</evidence>
<sequence length="95" mass="10658">MNLLILADSGRWRFSYQPSSSGYKDIGTANGRCHQCDDKVRVDGSTCSPRHEGSGENSSGLVKIGLWYLWFELTLWTLLTAVDPSVIPRYYGRVT</sequence>
<keyword evidence="2" id="KW-1185">Reference proteome</keyword>
<comment type="caution">
    <text evidence="1">The sequence shown here is derived from an EMBL/GenBank/DDBJ whole genome shotgun (WGS) entry which is preliminary data.</text>
</comment>
<organism evidence="1 2">
    <name type="scientific">Eumeta variegata</name>
    <name type="common">Bagworm moth</name>
    <name type="synonym">Eumeta japonica</name>
    <dbReference type="NCBI Taxonomy" id="151549"/>
    <lineage>
        <taxon>Eukaryota</taxon>
        <taxon>Metazoa</taxon>
        <taxon>Ecdysozoa</taxon>
        <taxon>Arthropoda</taxon>
        <taxon>Hexapoda</taxon>
        <taxon>Insecta</taxon>
        <taxon>Pterygota</taxon>
        <taxon>Neoptera</taxon>
        <taxon>Endopterygota</taxon>
        <taxon>Lepidoptera</taxon>
        <taxon>Glossata</taxon>
        <taxon>Ditrysia</taxon>
        <taxon>Tineoidea</taxon>
        <taxon>Psychidae</taxon>
        <taxon>Oiketicinae</taxon>
        <taxon>Eumeta</taxon>
    </lineage>
</organism>
<dbReference type="AlphaFoldDB" id="A0A4C1TNP7"/>
<dbReference type="Proteomes" id="UP000299102">
    <property type="component" value="Unassembled WGS sequence"/>
</dbReference>
<reference evidence="1 2" key="1">
    <citation type="journal article" date="2019" name="Commun. Biol.">
        <title>The bagworm genome reveals a unique fibroin gene that provides high tensile strength.</title>
        <authorList>
            <person name="Kono N."/>
            <person name="Nakamura H."/>
            <person name="Ohtoshi R."/>
            <person name="Tomita M."/>
            <person name="Numata K."/>
            <person name="Arakawa K."/>
        </authorList>
    </citation>
    <scope>NUCLEOTIDE SEQUENCE [LARGE SCALE GENOMIC DNA]</scope>
</reference>
<name>A0A4C1TNP7_EUMVA</name>
<dbReference type="EMBL" id="BGZK01000071">
    <property type="protein sequence ID" value="GBP15331.1"/>
    <property type="molecule type" value="Genomic_DNA"/>
</dbReference>
<protein>
    <submittedName>
        <fullName evidence="1">Uncharacterized protein</fullName>
    </submittedName>
</protein>
<gene>
    <name evidence="1" type="ORF">EVAR_80511_1</name>
</gene>